<evidence type="ECO:0000313" key="3">
    <source>
        <dbReference type="Proteomes" id="UP000801492"/>
    </source>
</evidence>
<dbReference type="AlphaFoldDB" id="A0A8K0GL08"/>
<name>A0A8K0GL08_IGNLU</name>
<organism evidence="2 3">
    <name type="scientific">Ignelater luminosus</name>
    <name type="common">Cucubano</name>
    <name type="synonym">Pyrophorus luminosus</name>
    <dbReference type="NCBI Taxonomy" id="2038154"/>
    <lineage>
        <taxon>Eukaryota</taxon>
        <taxon>Metazoa</taxon>
        <taxon>Ecdysozoa</taxon>
        <taxon>Arthropoda</taxon>
        <taxon>Hexapoda</taxon>
        <taxon>Insecta</taxon>
        <taxon>Pterygota</taxon>
        <taxon>Neoptera</taxon>
        <taxon>Endopterygota</taxon>
        <taxon>Coleoptera</taxon>
        <taxon>Polyphaga</taxon>
        <taxon>Elateriformia</taxon>
        <taxon>Elateroidea</taxon>
        <taxon>Elateridae</taxon>
        <taxon>Agrypninae</taxon>
        <taxon>Pyrophorini</taxon>
        <taxon>Ignelater</taxon>
    </lineage>
</organism>
<dbReference type="EMBL" id="VTPC01000891">
    <property type="protein sequence ID" value="KAF2903959.1"/>
    <property type="molecule type" value="Genomic_DNA"/>
</dbReference>
<keyword evidence="3" id="KW-1185">Reference proteome</keyword>
<dbReference type="OrthoDB" id="6782041at2759"/>
<feature type="region of interest" description="Disordered" evidence="1">
    <location>
        <begin position="58"/>
        <end position="89"/>
    </location>
</feature>
<accession>A0A8K0GL08</accession>
<proteinExistence type="predicted"/>
<evidence type="ECO:0000256" key="1">
    <source>
        <dbReference type="SAM" id="MobiDB-lite"/>
    </source>
</evidence>
<protein>
    <submittedName>
        <fullName evidence="2">Uncharacterized protein</fullName>
    </submittedName>
</protein>
<dbReference type="Proteomes" id="UP000801492">
    <property type="component" value="Unassembled WGS sequence"/>
</dbReference>
<evidence type="ECO:0000313" key="2">
    <source>
        <dbReference type="EMBL" id="KAF2903959.1"/>
    </source>
</evidence>
<reference evidence="2" key="1">
    <citation type="submission" date="2019-08" db="EMBL/GenBank/DDBJ databases">
        <title>The genome of the North American firefly Photinus pyralis.</title>
        <authorList>
            <consortium name="Photinus pyralis genome working group"/>
            <person name="Fallon T.R."/>
            <person name="Sander Lower S.E."/>
            <person name="Weng J.-K."/>
        </authorList>
    </citation>
    <scope>NUCLEOTIDE SEQUENCE</scope>
    <source>
        <strain evidence="2">TRF0915ILg1</strain>
        <tissue evidence="2">Whole body</tissue>
    </source>
</reference>
<sequence>MIGLKTYVHIQKDTEEVKSRTPKERCMIATDTLEKMLIEKEKKKKIPIKRRLFKVKSSEKEDNLSVRSENSEIDWAGKSSDKEEPEEGNVDLASLNVGDWVAVEYNGDPFPGRIKSNHVGFTHSVSGKTRKIL</sequence>
<comment type="caution">
    <text evidence="2">The sequence shown here is derived from an EMBL/GenBank/DDBJ whole genome shotgun (WGS) entry which is preliminary data.</text>
</comment>
<gene>
    <name evidence="2" type="ORF">ILUMI_02221</name>
</gene>